<dbReference type="EMBL" id="JAZHYN010000004">
    <property type="protein sequence ID" value="MEF3365341.1"/>
    <property type="molecule type" value="Genomic_DNA"/>
</dbReference>
<keyword evidence="1" id="KW-0472">Membrane</keyword>
<feature type="transmembrane region" description="Helical" evidence="1">
    <location>
        <begin position="45"/>
        <end position="64"/>
    </location>
</feature>
<gene>
    <name evidence="2" type="ORF">V3H18_02205</name>
</gene>
<dbReference type="Pfam" id="PF04120">
    <property type="entry name" value="Iron_permease"/>
    <property type="match status" value="1"/>
</dbReference>
<evidence type="ECO:0000313" key="3">
    <source>
        <dbReference type="Proteomes" id="UP001350748"/>
    </source>
</evidence>
<protein>
    <submittedName>
        <fullName evidence="2">Low affinity iron permease family protein</fullName>
    </submittedName>
</protein>
<keyword evidence="1" id="KW-1133">Transmembrane helix</keyword>
<proteinExistence type="predicted"/>
<keyword evidence="3" id="KW-1185">Reference proteome</keyword>
<comment type="caution">
    <text evidence="2">The sequence shown here is derived from an EMBL/GenBank/DDBJ whole genome shotgun (WGS) entry which is preliminary data.</text>
</comment>
<evidence type="ECO:0000256" key="1">
    <source>
        <dbReference type="SAM" id="Phobius"/>
    </source>
</evidence>
<name>A0ABU7XD76_9HYPH</name>
<keyword evidence="1" id="KW-0812">Transmembrane</keyword>
<organism evidence="2 3">
    <name type="scientific">Methylocystis borbori</name>
    <dbReference type="NCBI Taxonomy" id="3118750"/>
    <lineage>
        <taxon>Bacteria</taxon>
        <taxon>Pseudomonadati</taxon>
        <taxon>Pseudomonadota</taxon>
        <taxon>Alphaproteobacteria</taxon>
        <taxon>Hyphomicrobiales</taxon>
        <taxon>Methylocystaceae</taxon>
        <taxon>Methylocystis</taxon>
    </lineage>
</organism>
<feature type="transmembrane region" description="Helical" evidence="1">
    <location>
        <begin position="12"/>
        <end position="33"/>
    </location>
</feature>
<dbReference type="Proteomes" id="UP001350748">
    <property type="component" value="Unassembled WGS sequence"/>
</dbReference>
<dbReference type="InterPro" id="IPR007251">
    <property type="entry name" value="Iron_permease_Fet4"/>
</dbReference>
<sequence length="125" mass="14070">MNDFFTRFATAAAYWCGHASAFMIALVAVLLWAATGPMFDYSDTWQLIINTSTTILTFLMVFLIQNSQNRDSAAIQAKLDELIRTSLAANRYIGIERLSEEELEALREKCLQRAQEPSGERNAAE</sequence>
<reference evidence="2 3" key="1">
    <citation type="submission" date="2024-02" db="EMBL/GenBank/DDBJ databases">
        <authorList>
            <person name="Grouzdev D."/>
        </authorList>
    </citation>
    <scope>NUCLEOTIDE SEQUENCE [LARGE SCALE GENOMIC DNA]</scope>
    <source>
        <strain evidence="2 3">9N</strain>
    </source>
</reference>
<dbReference type="RefSeq" id="WP_332080247.1">
    <property type="nucleotide sequence ID" value="NZ_JAZHYN010000004.1"/>
</dbReference>
<accession>A0ABU7XD76</accession>
<evidence type="ECO:0000313" key="2">
    <source>
        <dbReference type="EMBL" id="MEF3365341.1"/>
    </source>
</evidence>